<evidence type="ECO:0000313" key="2">
    <source>
        <dbReference type="Proteomes" id="UP000032352"/>
    </source>
</evidence>
<reference evidence="1 2" key="1">
    <citation type="journal article" date="2015" name="Genome Announc.">
        <title>Draft Genome Sequences of Marine Isolates of Thalassomonas viridans and Thalassomonas actiniarum.</title>
        <authorList>
            <person name="Olonade I."/>
            <person name="van Zyl L.J."/>
            <person name="Trindade M."/>
        </authorList>
    </citation>
    <scope>NUCLEOTIDE SEQUENCE [LARGE SCALE GENOMIC DNA]</scope>
    <source>
        <strain evidence="1 2">XOM25</strain>
    </source>
</reference>
<proteinExistence type="predicted"/>
<dbReference type="RefSeq" id="WP_044839667.1">
    <property type="nucleotide sequence ID" value="NZ_CP059733.1"/>
</dbReference>
<dbReference type="EMBL" id="CP059733">
    <property type="protein sequence ID" value="WDE03872.1"/>
    <property type="molecule type" value="Genomic_DNA"/>
</dbReference>
<reference evidence="1 2" key="2">
    <citation type="journal article" date="2022" name="Mar. Drugs">
        <title>Bioassay-Guided Fractionation Leads to the Detection of Cholic Acid Generated by the Rare Thalassomonas sp.</title>
        <authorList>
            <person name="Pheiffer F."/>
            <person name="Schneider Y.K."/>
            <person name="Hansen E.H."/>
            <person name="Andersen J.H."/>
            <person name="Isaksson J."/>
            <person name="Busche T."/>
            <person name="R C."/>
            <person name="Kalinowski J."/>
            <person name="Zyl L.V."/>
            <person name="Trindade M."/>
        </authorList>
    </citation>
    <scope>NUCLEOTIDE SEQUENCE [LARGE SCALE GENOMIC DNA]</scope>
    <source>
        <strain evidence="1 2">XOM25</strain>
    </source>
</reference>
<sequence>MNRTKVLIHKVFEMYSCQAKGKSLLLMNDDLRRLIDIYLHDVSKEDIAKFTFAISTGLRPASNHDKYYKLQKRFLERLVDNWELKERRVYYDMRGEEAKKYLPDFLEGYRHSYKNIDYTISNLIDGSEKII</sequence>
<accession>A0AAE9Z284</accession>
<dbReference type="Proteomes" id="UP000032352">
    <property type="component" value="Chromosome"/>
</dbReference>
<dbReference type="KEGG" id="tvd:SG34_021220"/>
<gene>
    <name evidence="1" type="ORF">SG34_021220</name>
</gene>
<dbReference type="AlphaFoldDB" id="A0AAE9Z284"/>
<evidence type="ECO:0000313" key="1">
    <source>
        <dbReference type="EMBL" id="WDE03872.1"/>
    </source>
</evidence>
<keyword evidence="2" id="KW-1185">Reference proteome</keyword>
<protein>
    <submittedName>
        <fullName evidence="1">Uncharacterized protein</fullName>
    </submittedName>
</protein>
<name>A0AAE9Z284_9GAMM</name>
<organism evidence="1 2">
    <name type="scientific">Thalassomonas viridans</name>
    <dbReference type="NCBI Taxonomy" id="137584"/>
    <lineage>
        <taxon>Bacteria</taxon>
        <taxon>Pseudomonadati</taxon>
        <taxon>Pseudomonadota</taxon>
        <taxon>Gammaproteobacteria</taxon>
        <taxon>Alteromonadales</taxon>
        <taxon>Colwelliaceae</taxon>
        <taxon>Thalassomonas</taxon>
    </lineage>
</organism>